<organism evidence="1 2">
    <name type="scientific">Clostridium butyricum E4 str. BoNT E BL5262</name>
    <dbReference type="NCBI Taxonomy" id="632245"/>
    <lineage>
        <taxon>Bacteria</taxon>
        <taxon>Bacillati</taxon>
        <taxon>Bacillota</taxon>
        <taxon>Clostridia</taxon>
        <taxon>Eubacteriales</taxon>
        <taxon>Clostridiaceae</taxon>
        <taxon>Clostridium</taxon>
    </lineage>
</organism>
<dbReference type="AlphaFoldDB" id="C4IGX6"/>
<gene>
    <name evidence="1" type="ORF">CLP_2670</name>
</gene>
<evidence type="ECO:0000313" key="1">
    <source>
        <dbReference type="EMBL" id="EEP55050.1"/>
    </source>
</evidence>
<dbReference type="Proteomes" id="UP000003081">
    <property type="component" value="Unassembled WGS sequence"/>
</dbReference>
<proteinExistence type="predicted"/>
<evidence type="ECO:0000313" key="2">
    <source>
        <dbReference type="Proteomes" id="UP000003081"/>
    </source>
</evidence>
<comment type="caution">
    <text evidence="1">The sequence shown here is derived from an EMBL/GenBank/DDBJ whole genome shotgun (WGS) entry which is preliminary data.</text>
</comment>
<protein>
    <submittedName>
        <fullName evidence="1">Uncharacterized protein</fullName>
    </submittedName>
</protein>
<dbReference type="eggNOG" id="ENOG5032JMJ">
    <property type="taxonomic scope" value="Bacteria"/>
</dbReference>
<accession>C4IGX6</accession>
<dbReference type="EMBL" id="ACOM01000005">
    <property type="protein sequence ID" value="EEP55050.1"/>
    <property type="molecule type" value="Genomic_DNA"/>
</dbReference>
<dbReference type="HOGENOM" id="CLU_1831639_0_0_9"/>
<reference evidence="1 2" key="1">
    <citation type="submission" date="2009-08" db="EMBL/GenBank/DDBJ databases">
        <authorList>
            <person name="Shrivastava S."/>
            <person name="Brinkac L.B."/>
            <person name="Brown J.L."/>
            <person name="Bruce D.B."/>
            <person name="Detter C."/>
            <person name="Green L.D."/>
            <person name="Munk C.A."/>
            <person name="Rogers Y.C."/>
            <person name="Tapia R."/>
            <person name="Sims D.R."/>
            <person name="Smith L.A."/>
            <person name="Smith T.J."/>
            <person name="Sutton G."/>
            <person name="Brettin T."/>
        </authorList>
    </citation>
    <scope>NUCLEOTIDE SEQUENCE [LARGE SCALE GENOMIC DNA]</scope>
    <source>
        <strain evidence="2">E4 str. BoNT E BL5262</strain>
    </source>
</reference>
<name>C4IGX6_CLOBU</name>
<keyword evidence="2" id="KW-1185">Reference proteome</keyword>
<sequence>MSRQPIGKGERVTIILNPAIPKEKLILDYLSGSFNKSADIKQILYNNCIGNQLLINDNTMINKCTINNNSINNDYTMNYNSLINECSKSDNKIINDLPVVNDKSFEINLDTIEDKSIEISINDVKAEDATNNALGFMLNM</sequence>